<name>A0A238HCM4_9BURK</name>
<dbReference type="Proteomes" id="UP000198460">
    <property type="component" value="Unassembled WGS sequence"/>
</dbReference>
<gene>
    <name evidence="1" type="ORF">BSIN_5383</name>
</gene>
<evidence type="ECO:0000313" key="1">
    <source>
        <dbReference type="EMBL" id="SMG02902.1"/>
    </source>
</evidence>
<proteinExistence type="predicted"/>
<dbReference type="EMBL" id="FXAN01000114">
    <property type="protein sequence ID" value="SMG02902.1"/>
    <property type="molecule type" value="Genomic_DNA"/>
</dbReference>
<accession>A0A238HCM4</accession>
<dbReference type="AlphaFoldDB" id="A0A238HCM4"/>
<evidence type="ECO:0000313" key="2">
    <source>
        <dbReference type="Proteomes" id="UP000198460"/>
    </source>
</evidence>
<reference evidence="1 2" key="1">
    <citation type="submission" date="2017-04" db="EMBL/GenBank/DDBJ databases">
        <authorList>
            <person name="Afonso C.L."/>
            <person name="Miller P.J."/>
            <person name="Scott M.A."/>
            <person name="Spackman E."/>
            <person name="Goraichik I."/>
            <person name="Dimitrov K.M."/>
            <person name="Suarez D.L."/>
            <person name="Swayne D.E."/>
        </authorList>
    </citation>
    <scope>NUCLEOTIDE SEQUENCE [LARGE SCALE GENOMIC DNA]</scope>
    <source>
        <strain evidence="1">LMG 28154</strain>
    </source>
</reference>
<organism evidence="1 2">
    <name type="scientific">Burkholderia singularis</name>
    <dbReference type="NCBI Taxonomy" id="1503053"/>
    <lineage>
        <taxon>Bacteria</taxon>
        <taxon>Pseudomonadati</taxon>
        <taxon>Pseudomonadota</taxon>
        <taxon>Betaproteobacteria</taxon>
        <taxon>Burkholderiales</taxon>
        <taxon>Burkholderiaceae</taxon>
        <taxon>Burkholderia</taxon>
        <taxon>pseudomallei group</taxon>
    </lineage>
</organism>
<protein>
    <submittedName>
        <fullName evidence="1">Uncharacterized protein</fullName>
    </submittedName>
</protein>
<sequence length="48" mass="5209">MIELHAAFIRTADFNGVWIVEVPKGSIEPKIIVGKADGNFAVFNHGKA</sequence>